<reference evidence="1 2" key="1">
    <citation type="submission" date="2019-05" db="EMBL/GenBank/DDBJ databases">
        <title>Verrucobacter flavum gen. nov., sp. nov. a new member of the family Verrucomicrobiaceae.</title>
        <authorList>
            <person name="Szuroczki S."/>
            <person name="Abbaszade G."/>
            <person name="Szabo A."/>
            <person name="Felfoldi T."/>
            <person name="Schumann P."/>
            <person name="Boka K."/>
            <person name="Keki Z."/>
            <person name="Toumi M."/>
            <person name="Toth E."/>
        </authorList>
    </citation>
    <scope>NUCLEOTIDE SEQUENCE [LARGE SCALE GENOMIC DNA]</scope>
    <source>
        <strain evidence="1 2">MG-N-17</strain>
    </source>
</reference>
<dbReference type="EMBL" id="VAUV01000020">
    <property type="protein sequence ID" value="TLD68718.1"/>
    <property type="molecule type" value="Genomic_DNA"/>
</dbReference>
<protein>
    <submittedName>
        <fullName evidence="1">Uncharacterized protein</fullName>
    </submittedName>
</protein>
<name>A0A5R8K8S2_9BACT</name>
<dbReference type="Proteomes" id="UP000306196">
    <property type="component" value="Unassembled WGS sequence"/>
</dbReference>
<gene>
    <name evidence="1" type="ORF">FEM03_21285</name>
</gene>
<organism evidence="1 2">
    <name type="scientific">Phragmitibacter flavus</name>
    <dbReference type="NCBI Taxonomy" id="2576071"/>
    <lineage>
        <taxon>Bacteria</taxon>
        <taxon>Pseudomonadati</taxon>
        <taxon>Verrucomicrobiota</taxon>
        <taxon>Verrucomicrobiia</taxon>
        <taxon>Verrucomicrobiales</taxon>
        <taxon>Verrucomicrobiaceae</taxon>
        <taxon>Phragmitibacter</taxon>
    </lineage>
</organism>
<evidence type="ECO:0000313" key="2">
    <source>
        <dbReference type="Proteomes" id="UP000306196"/>
    </source>
</evidence>
<sequence length="63" mass="6826">MERIFLLSSRENPVFVGLHGRLKRGGGGSEFGDDGDGDVEGCREAGADRRESQFFAGLFKSFG</sequence>
<accession>A0A5R8K8S2</accession>
<dbReference type="AlphaFoldDB" id="A0A5R8K8S2"/>
<comment type="caution">
    <text evidence="1">The sequence shown here is derived from an EMBL/GenBank/DDBJ whole genome shotgun (WGS) entry which is preliminary data.</text>
</comment>
<keyword evidence="2" id="KW-1185">Reference proteome</keyword>
<proteinExistence type="predicted"/>
<evidence type="ECO:0000313" key="1">
    <source>
        <dbReference type="EMBL" id="TLD68718.1"/>
    </source>
</evidence>